<reference evidence="1 2" key="1">
    <citation type="journal article" date="2024" name="Nat. Commun.">
        <title>Phylogenomics reveals the evolutionary origins of lichenization in chlorophyte algae.</title>
        <authorList>
            <person name="Puginier C."/>
            <person name="Libourel C."/>
            <person name="Otte J."/>
            <person name="Skaloud P."/>
            <person name="Haon M."/>
            <person name="Grisel S."/>
            <person name="Petersen M."/>
            <person name="Berrin J.G."/>
            <person name="Delaux P.M."/>
            <person name="Dal Grande F."/>
            <person name="Keller J."/>
        </authorList>
    </citation>
    <scope>NUCLEOTIDE SEQUENCE [LARGE SCALE GENOMIC DNA]</scope>
    <source>
        <strain evidence="1 2">SAG 2043</strain>
    </source>
</reference>
<evidence type="ECO:0000313" key="1">
    <source>
        <dbReference type="EMBL" id="KAK9804773.1"/>
    </source>
</evidence>
<dbReference type="InterPro" id="IPR053137">
    <property type="entry name" value="NLR-like"/>
</dbReference>
<dbReference type="PANTHER" id="PTHR46082:SF6">
    <property type="entry name" value="AAA+ ATPASE DOMAIN-CONTAINING PROTEIN-RELATED"/>
    <property type="match status" value="1"/>
</dbReference>
<accession>A0AAW1P9Q8</accession>
<evidence type="ECO:0000313" key="2">
    <source>
        <dbReference type="Proteomes" id="UP001489004"/>
    </source>
</evidence>
<dbReference type="AlphaFoldDB" id="A0AAW1P9Q8"/>
<sequence length="346" mass="38638">MLSAASVAAPRDPDKELYAAQTEQLWRSAAELAHRVFGPDDEHTSIITTQLAEELRLRNKLQEAREIYVEQLDRSQQVLGSSHERTLGKRMESLELYVELLERSQQVLGPAHEVTLRLVSSVAALCHLECHINGGRDSDSATFQAAIMLVWEFRKQALGPEHPNTLETMQLWADSLQQQGDYWVTKAMRDVAGEVQQPRAGGAVQALPLLRAIADIDPLHMHPDAVGDLCKFVTGLVEAGQIAEAITIFRGMVVCKLQSDDLVEHRPEEFLEVCKVLLDARKQAGDQAELAATRGQLAEYLEKARCVYAEADIAGDETCEECERAGNMYNIMWIVEYLGDLLDKYP</sequence>
<protein>
    <recommendedName>
        <fullName evidence="3">Kinesin light chain</fullName>
    </recommendedName>
</protein>
<organism evidence="1 2">
    <name type="scientific">[Myrmecia] bisecta</name>
    <dbReference type="NCBI Taxonomy" id="41462"/>
    <lineage>
        <taxon>Eukaryota</taxon>
        <taxon>Viridiplantae</taxon>
        <taxon>Chlorophyta</taxon>
        <taxon>core chlorophytes</taxon>
        <taxon>Trebouxiophyceae</taxon>
        <taxon>Trebouxiales</taxon>
        <taxon>Trebouxiaceae</taxon>
        <taxon>Myrmecia</taxon>
    </lineage>
</organism>
<dbReference type="Gene3D" id="1.25.40.10">
    <property type="entry name" value="Tetratricopeptide repeat domain"/>
    <property type="match status" value="2"/>
</dbReference>
<evidence type="ECO:0008006" key="3">
    <source>
        <dbReference type="Google" id="ProtNLM"/>
    </source>
</evidence>
<keyword evidence="2" id="KW-1185">Reference proteome</keyword>
<dbReference type="Proteomes" id="UP001489004">
    <property type="component" value="Unassembled WGS sequence"/>
</dbReference>
<comment type="caution">
    <text evidence="1">The sequence shown here is derived from an EMBL/GenBank/DDBJ whole genome shotgun (WGS) entry which is preliminary data.</text>
</comment>
<proteinExistence type="predicted"/>
<dbReference type="InterPro" id="IPR011990">
    <property type="entry name" value="TPR-like_helical_dom_sf"/>
</dbReference>
<dbReference type="EMBL" id="JALJOR010000017">
    <property type="protein sequence ID" value="KAK9804773.1"/>
    <property type="molecule type" value="Genomic_DNA"/>
</dbReference>
<dbReference type="PANTHER" id="PTHR46082">
    <property type="entry name" value="ATP/GTP-BINDING PROTEIN-RELATED"/>
    <property type="match status" value="1"/>
</dbReference>
<dbReference type="Pfam" id="PF13374">
    <property type="entry name" value="TPR_10"/>
    <property type="match status" value="1"/>
</dbReference>
<name>A0AAW1P9Q8_9CHLO</name>
<gene>
    <name evidence="1" type="ORF">WJX72_004719</name>
</gene>